<dbReference type="PROSITE" id="PS51384">
    <property type="entry name" value="FAD_FR"/>
    <property type="match status" value="1"/>
</dbReference>
<name>A0A2T7USY3_9RHOB</name>
<dbReference type="InterPro" id="IPR001041">
    <property type="entry name" value="2Fe-2S_ferredoxin-type"/>
</dbReference>
<evidence type="ECO:0000259" key="3">
    <source>
        <dbReference type="PROSITE" id="PS51384"/>
    </source>
</evidence>
<dbReference type="PANTHER" id="PTHR47354:SF2">
    <property type="entry name" value="BLR2392 PROTEIN"/>
    <property type="match status" value="1"/>
</dbReference>
<dbReference type="SUPFAM" id="SSF63380">
    <property type="entry name" value="Riboflavin synthase domain-like"/>
    <property type="match status" value="1"/>
</dbReference>
<comment type="caution">
    <text evidence="4">The sequence shown here is derived from an EMBL/GenBank/DDBJ whole genome shotgun (WGS) entry which is preliminary data.</text>
</comment>
<feature type="domain" description="FAD-binding FR-type" evidence="3">
    <location>
        <begin position="37"/>
        <end position="138"/>
    </location>
</feature>
<dbReference type="InterPro" id="IPR012675">
    <property type="entry name" value="Beta-grasp_dom_sf"/>
</dbReference>
<sequence length="358" mass="38225">MRARCGRGASTSRCSTRKTPGASRCGPSAERTEFPMSDLIEATIVATARPCPDVAQIDLLPHGEGIVFEPGGHIDVHLPLEGGVQVRSYSHVAIGPDRSLRIAVKLLPDSRGGSRAMGRLRPGDRIRISAARNDFPLSFAAPRHAFLAGGIGITPILAQARALKAAGRGFTLHYCVRDRASGPWIAEMEAEFGASFTLHDDSAQGLLDARAFVAALDPETELYMCGPYPMMAAVKSAWAAAGRAPARLRYESFANSGASESVPFSVRVVETGAEVTVRRDQSLLDALLMAGQPVMYDCRRGECGLCKVEIEEIDGDIDHRDVFLGDQGRKGALCACVSRLRGGTAQIRIDSISHGPSV</sequence>
<dbReference type="SUPFAM" id="SSF52343">
    <property type="entry name" value="Ferredoxin reductase-like, C-terminal NADP-linked domain"/>
    <property type="match status" value="1"/>
</dbReference>
<dbReference type="PROSITE" id="PS51085">
    <property type="entry name" value="2FE2S_FER_2"/>
    <property type="match status" value="1"/>
</dbReference>
<dbReference type="Gene3D" id="3.10.20.30">
    <property type="match status" value="1"/>
</dbReference>
<evidence type="ECO:0000256" key="1">
    <source>
        <dbReference type="SAM" id="MobiDB-lite"/>
    </source>
</evidence>
<dbReference type="GO" id="GO:0051537">
    <property type="term" value="F:2 iron, 2 sulfur cluster binding"/>
    <property type="evidence" value="ECO:0007669"/>
    <property type="project" value="InterPro"/>
</dbReference>
<dbReference type="PROSITE" id="PS00197">
    <property type="entry name" value="2FE2S_FER_1"/>
    <property type="match status" value="1"/>
</dbReference>
<dbReference type="CDD" id="cd00207">
    <property type="entry name" value="fer2"/>
    <property type="match status" value="1"/>
</dbReference>
<dbReference type="SUPFAM" id="SSF54292">
    <property type="entry name" value="2Fe-2S ferredoxin-like"/>
    <property type="match status" value="1"/>
</dbReference>
<dbReference type="Gene3D" id="3.40.50.80">
    <property type="entry name" value="Nucleotide-binding domain of ferredoxin-NADP reductase (FNR) module"/>
    <property type="match status" value="1"/>
</dbReference>
<dbReference type="EMBL" id="QDDR01000004">
    <property type="protein sequence ID" value="PVE47691.1"/>
    <property type="molecule type" value="Genomic_DNA"/>
</dbReference>
<gene>
    <name evidence="4" type="ORF">DDE23_09615</name>
</gene>
<feature type="compositionally biased region" description="Polar residues" evidence="1">
    <location>
        <begin position="9"/>
        <end position="18"/>
    </location>
</feature>
<dbReference type="Pfam" id="PF00111">
    <property type="entry name" value="Fer2"/>
    <property type="match status" value="1"/>
</dbReference>
<dbReference type="Proteomes" id="UP000244810">
    <property type="component" value="Unassembled WGS sequence"/>
</dbReference>
<dbReference type="PANTHER" id="PTHR47354">
    <property type="entry name" value="NADH OXIDOREDUCTASE HCR"/>
    <property type="match status" value="1"/>
</dbReference>
<organism evidence="4 5">
    <name type="scientific">Pararhodobacter aggregans</name>
    <dbReference type="NCBI Taxonomy" id="404875"/>
    <lineage>
        <taxon>Bacteria</taxon>
        <taxon>Pseudomonadati</taxon>
        <taxon>Pseudomonadota</taxon>
        <taxon>Alphaproteobacteria</taxon>
        <taxon>Rhodobacterales</taxon>
        <taxon>Paracoccaceae</taxon>
        <taxon>Pararhodobacter</taxon>
    </lineage>
</organism>
<dbReference type="AlphaFoldDB" id="A0A2T7USY3"/>
<dbReference type="InterPro" id="IPR036010">
    <property type="entry name" value="2Fe-2S_ferredoxin-like_sf"/>
</dbReference>
<reference evidence="4 5" key="1">
    <citation type="journal article" date="2011" name="Syst. Appl. Microbiol.">
        <title>Defluviimonas denitrificans gen. nov., sp. nov., and Pararhodobacter aggregans gen. nov., sp. nov., non-phototrophic Rhodobacteraceae from the biofilter of a marine aquaculture.</title>
        <authorList>
            <person name="Foesel B.U."/>
            <person name="Drake H.L."/>
            <person name="Schramm A."/>
        </authorList>
    </citation>
    <scope>NUCLEOTIDE SEQUENCE [LARGE SCALE GENOMIC DNA]</scope>
    <source>
        <strain evidence="4 5">D1-19</strain>
    </source>
</reference>
<feature type="region of interest" description="Disordered" evidence="1">
    <location>
        <begin position="1"/>
        <end position="30"/>
    </location>
</feature>
<dbReference type="GO" id="GO:0016491">
    <property type="term" value="F:oxidoreductase activity"/>
    <property type="evidence" value="ECO:0007669"/>
    <property type="project" value="InterPro"/>
</dbReference>
<keyword evidence="5" id="KW-1185">Reference proteome</keyword>
<dbReference type="InterPro" id="IPR039261">
    <property type="entry name" value="FNR_nucleotide-bd"/>
</dbReference>
<protein>
    <submittedName>
        <fullName evidence="4">Oxidoreductase</fullName>
    </submittedName>
</protein>
<evidence type="ECO:0000313" key="4">
    <source>
        <dbReference type="EMBL" id="PVE47691.1"/>
    </source>
</evidence>
<dbReference type="CDD" id="cd06185">
    <property type="entry name" value="PDR_like"/>
    <property type="match status" value="1"/>
</dbReference>
<accession>A0A2T7USY3</accession>
<dbReference type="InterPro" id="IPR050415">
    <property type="entry name" value="MRET"/>
</dbReference>
<evidence type="ECO:0000259" key="2">
    <source>
        <dbReference type="PROSITE" id="PS51085"/>
    </source>
</evidence>
<dbReference type="InterPro" id="IPR017927">
    <property type="entry name" value="FAD-bd_FR_type"/>
</dbReference>
<feature type="domain" description="2Fe-2S ferredoxin-type" evidence="2">
    <location>
        <begin position="264"/>
        <end position="355"/>
    </location>
</feature>
<dbReference type="InterPro" id="IPR006058">
    <property type="entry name" value="2Fe2S_fd_BS"/>
</dbReference>
<proteinExistence type="predicted"/>
<evidence type="ECO:0000313" key="5">
    <source>
        <dbReference type="Proteomes" id="UP000244810"/>
    </source>
</evidence>
<dbReference type="InterPro" id="IPR017938">
    <property type="entry name" value="Riboflavin_synthase-like_b-brl"/>
</dbReference>
<dbReference type="Gene3D" id="2.40.30.10">
    <property type="entry name" value="Translation factors"/>
    <property type="match status" value="1"/>
</dbReference>
<dbReference type="PRINTS" id="PR00409">
    <property type="entry name" value="PHDIOXRDTASE"/>
</dbReference>